<dbReference type="AlphaFoldDB" id="A0A6J2X5L9"/>
<sequence>MSPGYMHNDNFSEHINCIRSILVKTLSSENVSKSDVLKVKRFDKNYGNNKTTVKHVVDKEARLRGLKERQNEERQKKLEELRAQALAAQRFKEQKEFERRRRLEDMRVKDDQRRHLVEERKKAINEAERDRLESILRRNQERDARIEAKKRNERSSIVFAFGSSTPRMLDPTDVTVSFWGHRRATSTQNITISSSGSSLTRRQSERDLDASSKKRATSAGGLERAAEGLISPTTPAGCASGYIGRRRTDLVPTIPSRDSSFHSSTSRKSLNHSPASSRPSSAMSQQSTNSVTSSVNVRHRLSTTPRRPRPASIAITGVTHDKNSIDKGEHKPPLPKTRKPLSKTNTSEKIEKTKTKPAKSPAEESAPKITAEQKKEDKTEKKQEVGPQKVQPLPQRVEASPPEKELDVSQVQTKEPSPPPLIATQDIEAPKSQVIESTAQHQEDRKVTTTEQLSPQQDNIIQNFIDSERKAAEQIVGVQKTDENSAIVSNNEKHEEKDETKDVKQDNSDTISSEMTTSISKPRITTEEEAKAALAERRRLIREEAERQAELERQRIEAEQKAEFERQQREEEQARLLAEMQRQSEQERLQEAIREAQRREEEERLRREEEARQKILKEEADKKAKEEAERQKAELQKKLENEEKEREERRKRVEMIMSRTRGKNNANLPSQNSQDKTKPENKQVTEEDKLNEDNKVNENKLNGSQQENGTNDTSTKNGKDMGIVDNIIPDDSLKNANTTVTDTLNSDSINSNSAWQPTQQYGNLLYNNNS</sequence>
<feature type="region of interest" description="Disordered" evidence="7">
    <location>
        <begin position="546"/>
        <end position="770"/>
    </location>
</feature>
<dbReference type="GO" id="GO:0015630">
    <property type="term" value="C:microtubule cytoskeleton"/>
    <property type="evidence" value="ECO:0007669"/>
    <property type="project" value="InterPro"/>
</dbReference>
<evidence type="ECO:0000256" key="6">
    <source>
        <dbReference type="SAM" id="Coils"/>
    </source>
</evidence>
<feature type="compositionally biased region" description="Basic and acidic residues" evidence="7">
    <location>
        <begin position="582"/>
        <end position="654"/>
    </location>
</feature>
<dbReference type="GeneID" id="115875073"/>
<keyword evidence="5" id="KW-0206">Cytoskeleton</keyword>
<comment type="similarity">
    <text evidence="2">Belongs to the MAP7 family.</text>
</comment>
<keyword evidence="4 6" id="KW-0175">Coiled coil</keyword>
<keyword evidence="8" id="KW-1185">Reference proteome</keyword>
<evidence type="ECO:0000313" key="8">
    <source>
        <dbReference type="Proteomes" id="UP000504635"/>
    </source>
</evidence>
<feature type="compositionally biased region" description="Polar residues" evidence="7">
    <location>
        <begin position="663"/>
        <end position="674"/>
    </location>
</feature>
<accession>A0A6J2X5L9</accession>
<keyword evidence="3" id="KW-0963">Cytoplasm</keyword>
<dbReference type="OrthoDB" id="6433611at2759"/>
<feature type="compositionally biased region" description="Basic and acidic residues" evidence="7">
    <location>
        <begin position="202"/>
        <end position="212"/>
    </location>
</feature>
<dbReference type="PANTHER" id="PTHR15073:SF18">
    <property type="entry name" value="ENSCONSIN, ISOFORM F"/>
    <property type="match status" value="1"/>
</dbReference>
<proteinExistence type="inferred from homology"/>
<dbReference type="RefSeq" id="XP_030746290.1">
    <property type="nucleotide sequence ID" value="XM_030890430.1"/>
</dbReference>
<feature type="region of interest" description="Disordered" evidence="7">
    <location>
        <begin position="477"/>
        <end position="533"/>
    </location>
</feature>
<feature type="compositionally biased region" description="Low complexity" evidence="7">
    <location>
        <begin position="189"/>
        <end position="201"/>
    </location>
</feature>
<evidence type="ECO:0000256" key="3">
    <source>
        <dbReference type="ARBA" id="ARBA00022490"/>
    </source>
</evidence>
<feature type="compositionally biased region" description="Basic and acidic residues" evidence="7">
    <location>
        <begin position="319"/>
        <end position="332"/>
    </location>
</feature>
<dbReference type="GO" id="GO:0000226">
    <property type="term" value="P:microtubule cytoskeleton organization"/>
    <property type="evidence" value="ECO:0007669"/>
    <property type="project" value="InterPro"/>
</dbReference>
<gene>
    <name evidence="9" type="primary">LOC115875073</name>
</gene>
<evidence type="ECO:0000256" key="7">
    <source>
        <dbReference type="SAM" id="MobiDB-lite"/>
    </source>
</evidence>
<protein>
    <submittedName>
        <fullName evidence="9">Ensconsin-like isoform X6</fullName>
    </submittedName>
</protein>
<feature type="compositionally biased region" description="Basic and acidic residues" evidence="7">
    <location>
        <begin position="546"/>
        <end position="574"/>
    </location>
</feature>
<comment type="subcellular location">
    <subcellularLocation>
        <location evidence="1">Cytoplasm</location>
        <location evidence="1">Cytoskeleton</location>
    </subcellularLocation>
</comment>
<feature type="compositionally biased region" description="Basic and acidic residues" evidence="7">
    <location>
        <begin position="491"/>
        <end position="507"/>
    </location>
</feature>
<evidence type="ECO:0000256" key="4">
    <source>
        <dbReference type="ARBA" id="ARBA00023054"/>
    </source>
</evidence>
<name>A0A6J2X5L9_SITOR</name>
<dbReference type="Proteomes" id="UP000504635">
    <property type="component" value="Unplaced"/>
</dbReference>
<evidence type="ECO:0000313" key="9">
    <source>
        <dbReference type="RefSeq" id="XP_030746290.1"/>
    </source>
</evidence>
<dbReference type="PANTHER" id="PTHR15073">
    <property type="entry name" value="MICROTUBULE-ASSOCIATED PROTEIN"/>
    <property type="match status" value="1"/>
</dbReference>
<feature type="compositionally biased region" description="Polar residues" evidence="7">
    <location>
        <begin position="734"/>
        <end position="770"/>
    </location>
</feature>
<feature type="compositionally biased region" description="Basic and acidic residues" evidence="7">
    <location>
        <begin position="361"/>
        <end position="384"/>
    </location>
</feature>
<feature type="compositionally biased region" description="Polar residues" evidence="7">
    <location>
        <begin position="508"/>
        <end position="520"/>
    </location>
</feature>
<reference evidence="9" key="1">
    <citation type="submission" date="2025-08" db="UniProtKB">
        <authorList>
            <consortium name="RefSeq"/>
        </authorList>
    </citation>
    <scope>IDENTIFICATION</scope>
    <source>
        <tissue evidence="9">Gonads</tissue>
    </source>
</reference>
<dbReference type="InterPro" id="IPR008604">
    <property type="entry name" value="MAP7_fam"/>
</dbReference>
<feature type="compositionally biased region" description="Basic and acidic residues" evidence="7">
    <location>
        <begin position="675"/>
        <end position="698"/>
    </location>
</feature>
<dbReference type="Pfam" id="PF05672">
    <property type="entry name" value="MAP7"/>
    <property type="match status" value="1"/>
</dbReference>
<feature type="compositionally biased region" description="Basic residues" evidence="7">
    <location>
        <begin position="297"/>
        <end position="309"/>
    </location>
</feature>
<evidence type="ECO:0000256" key="2">
    <source>
        <dbReference type="ARBA" id="ARBA00007525"/>
    </source>
</evidence>
<feature type="coiled-coil region" evidence="6">
    <location>
        <begin position="56"/>
        <end position="89"/>
    </location>
</feature>
<evidence type="ECO:0000256" key="5">
    <source>
        <dbReference type="ARBA" id="ARBA00023212"/>
    </source>
</evidence>
<feature type="compositionally biased region" description="Polar residues" evidence="7">
    <location>
        <begin position="699"/>
        <end position="716"/>
    </location>
</feature>
<feature type="compositionally biased region" description="Basic and acidic residues" evidence="7">
    <location>
        <begin position="524"/>
        <end position="533"/>
    </location>
</feature>
<organism evidence="8 9">
    <name type="scientific">Sitophilus oryzae</name>
    <name type="common">Rice weevil</name>
    <name type="synonym">Curculio oryzae</name>
    <dbReference type="NCBI Taxonomy" id="7048"/>
    <lineage>
        <taxon>Eukaryota</taxon>
        <taxon>Metazoa</taxon>
        <taxon>Ecdysozoa</taxon>
        <taxon>Arthropoda</taxon>
        <taxon>Hexapoda</taxon>
        <taxon>Insecta</taxon>
        <taxon>Pterygota</taxon>
        <taxon>Neoptera</taxon>
        <taxon>Endopterygota</taxon>
        <taxon>Coleoptera</taxon>
        <taxon>Polyphaga</taxon>
        <taxon>Cucujiformia</taxon>
        <taxon>Curculionidae</taxon>
        <taxon>Dryophthorinae</taxon>
        <taxon>Sitophilus</taxon>
    </lineage>
</organism>
<feature type="compositionally biased region" description="Low complexity" evidence="7">
    <location>
        <begin position="256"/>
        <end position="296"/>
    </location>
</feature>
<evidence type="ECO:0000256" key="1">
    <source>
        <dbReference type="ARBA" id="ARBA00004245"/>
    </source>
</evidence>
<feature type="region of interest" description="Disordered" evidence="7">
    <location>
        <begin position="189"/>
        <end position="455"/>
    </location>
</feature>
<dbReference type="InterPro" id="IPR051483">
    <property type="entry name" value="MAP7_domain-containing"/>
</dbReference>